<keyword evidence="1" id="KW-0175">Coiled coil</keyword>
<evidence type="ECO:0000313" key="4">
    <source>
        <dbReference type="Proteomes" id="UP001175353"/>
    </source>
</evidence>
<accession>A0AAN6KXD1</accession>
<feature type="region of interest" description="Disordered" evidence="2">
    <location>
        <begin position="37"/>
        <end position="71"/>
    </location>
</feature>
<proteinExistence type="predicted"/>
<keyword evidence="4" id="KW-1185">Reference proteome</keyword>
<dbReference type="EMBL" id="JAUJLE010000020">
    <property type="protein sequence ID" value="KAK1006428.1"/>
    <property type="molecule type" value="Genomic_DNA"/>
</dbReference>
<organism evidence="3 4">
    <name type="scientific">Friedmanniomyces endolithicus</name>
    <dbReference type="NCBI Taxonomy" id="329885"/>
    <lineage>
        <taxon>Eukaryota</taxon>
        <taxon>Fungi</taxon>
        <taxon>Dikarya</taxon>
        <taxon>Ascomycota</taxon>
        <taxon>Pezizomycotina</taxon>
        <taxon>Dothideomycetes</taxon>
        <taxon>Dothideomycetidae</taxon>
        <taxon>Mycosphaerellales</taxon>
        <taxon>Teratosphaeriaceae</taxon>
        <taxon>Friedmanniomyces</taxon>
    </lineage>
</organism>
<feature type="compositionally biased region" description="Basic and acidic residues" evidence="2">
    <location>
        <begin position="54"/>
        <end position="67"/>
    </location>
</feature>
<reference evidence="3" key="1">
    <citation type="submission" date="2023-06" db="EMBL/GenBank/DDBJ databases">
        <title>Black Yeasts Isolated from many extreme environments.</title>
        <authorList>
            <person name="Coleine C."/>
            <person name="Stajich J.E."/>
            <person name="Selbmann L."/>
        </authorList>
    </citation>
    <scope>NUCLEOTIDE SEQUENCE</scope>
    <source>
        <strain evidence="3">CCFEE 5200</strain>
    </source>
</reference>
<dbReference type="AlphaFoldDB" id="A0AAN6KXD1"/>
<evidence type="ECO:0000256" key="2">
    <source>
        <dbReference type="SAM" id="MobiDB-lite"/>
    </source>
</evidence>
<evidence type="ECO:0000313" key="3">
    <source>
        <dbReference type="EMBL" id="KAK1006428.1"/>
    </source>
</evidence>
<feature type="coiled-coil region" evidence="1">
    <location>
        <begin position="296"/>
        <end position="334"/>
    </location>
</feature>
<sequence length="336" mass="38454">MRDRLSNLHFRLLCSSENIAPISFGLKAIKPLTPFRSNPISSERSPGRSAVDGRPNDRDISAEDKHPSSLPPAITILPPLVLLPLKYDKIDPHQEFVDEGCLLSRLDITVERLTSGPLSPNICRKYEILADRYFQLLGKYGDRPIPVSEFRELEKSIEAFEELRPNLTPELLAIQNALLHSQRSEMFARWGPVMAEKVPELFSKVDKMTRGASDLGNGEASEANEKTMRARTEAAYEEVQRRLVEDIVALQADRATLDEGQTTSELGCTLARLRNSIEVDKTLDDKEKQLRRGQRDKELREDRRQLEREMEEMVRQFEELDKQADMKLDEMEKQLP</sequence>
<protein>
    <submittedName>
        <fullName evidence="3">Uncharacterized protein</fullName>
    </submittedName>
</protein>
<comment type="caution">
    <text evidence="3">The sequence shown here is derived from an EMBL/GenBank/DDBJ whole genome shotgun (WGS) entry which is preliminary data.</text>
</comment>
<name>A0AAN6KXD1_9PEZI</name>
<dbReference type="Proteomes" id="UP001175353">
    <property type="component" value="Unassembled WGS sequence"/>
</dbReference>
<gene>
    <name evidence="3" type="ORF">LTR91_003688</name>
</gene>
<evidence type="ECO:0000256" key="1">
    <source>
        <dbReference type="SAM" id="Coils"/>
    </source>
</evidence>